<evidence type="ECO:0000256" key="4">
    <source>
        <dbReference type="ARBA" id="ARBA00022960"/>
    </source>
</evidence>
<feature type="transmembrane region" description="Helical" evidence="8">
    <location>
        <begin position="416"/>
        <end position="433"/>
    </location>
</feature>
<comment type="subcellular location">
    <subcellularLocation>
        <location evidence="1">Cell membrane</location>
        <topology evidence="1">Multi-pass membrane protein</topology>
    </subcellularLocation>
</comment>
<reference evidence="9 10" key="1">
    <citation type="submission" date="2020-02" db="EMBL/GenBank/DDBJ databases">
        <title>Acidophilic actinobacteria isolated from forest soil.</title>
        <authorList>
            <person name="Golinska P."/>
        </authorList>
    </citation>
    <scope>NUCLEOTIDE SEQUENCE [LARGE SCALE GENOMIC DNA]</scope>
    <source>
        <strain evidence="9 10">NL8</strain>
    </source>
</reference>
<keyword evidence="5" id="KW-0573">Peptidoglycan synthesis</keyword>
<keyword evidence="2" id="KW-1003">Cell membrane</keyword>
<feature type="transmembrane region" description="Helical" evidence="8">
    <location>
        <begin position="284"/>
        <end position="306"/>
    </location>
</feature>
<feature type="transmembrane region" description="Helical" evidence="8">
    <location>
        <begin position="629"/>
        <end position="649"/>
    </location>
</feature>
<protein>
    <submittedName>
        <fullName evidence="9">Murein biosynthesis integral membrane protein MurJ</fullName>
    </submittedName>
</protein>
<gene>
    <name evidence="9" type="primary">murJ</name>
    <name evidence="9" type="ORF">KGQ19_12360</name>
</gene>
<comment type="caution">
    <text evidence="9">The sequence shown here is derived from an EMBL/GenBank/DDBJ whole genome shotgun (WGS) entry which is preliminary data.</text>
</comment>
<evidence type="ECO:0000256" key="8">
    <source>
        <dbReference type="SAM" id="Phobius"/>
    </source>
</evidence>
<keyword evidence="4" id="KW-0133">Cell shape</keyword>
<name>A0ABS5KNN8_9ACTN</name>
<dbReference type="Proteomes" id="UP000730482">
    <property type="component" value="Unassembled WGS sequence"/>
</dbReference>
<dbReference type="EMBL" id="JAAFYZ010000032">
    <property type="protein sequence ID" value="MBS2547665.1"/>
    <property type="molecule type" value="Genomic_DNA"/>
</dbReference>
<proteinExistence type="predicted"/>
<evidence type="ECO:0000256" key="1">
    <source>
        <dbReference type="ARBA" id="ARBA00004651"/>
    </source>
</evidence>
<dbReference type="InterPro" id="IPR051050">
    <property type="entry name" value="Lipid_II_flippase_MurJ/MviN"/>
</dbReference>
<evidence type="ECO:0000256" key="2">
    <source>
        <dbReference type="ARBA" id="ARBA00022475"/>
    </source>
</evidence>
<dbReference type="CDD" id="cd13123">
    <property type="entry name" value="MATE_MurJ_like"/>
    <property type="match status" value="1"/>
</dbReference>
<keyword evidence="10" id="KW-1185">Reference proteome</keyword>
<keyword evidence="3 8" id="KW-0812">Transmembrane</keyword>
<evidence type="ECO:0000256" key="6">
    <source>
        <dbReference type="ARBA" id="ARBA00022989"/>
    </source>
</evidence>
<dbReference type="PRINTS" id="PR01806">
    <property type="entry name" value="VIRFACTRMVIN"/>
</dbReference>
<feature type="transmembrane region" description="Helical" evidence="8">
    <location>
        <begin position="598"/>
        <end position="617"/>
    </location>
</feature>
<organism evidence="9 10">
    <name type="scientific">Catenulispora pinistramenti</name>
    <dbReference type="NCBI Taxonomy" id="2705254"/>
    <lineage>
        <taxon>Bacteria</taxon>
        <taxon>Bacillati</taxon>
        <taxon>Actinomycetota</taxon>
        <taxon>Actinomycetes</taxon>
        <taxon>Catenulisporales</taxon>
        <taxon>Catenulisporaceae</taxon>
        <taxon>Catenulispora</taxon>
    </lineage>
</organism>
<feature type="transmembrane region" description="Helical" evidence="8">
    <location>
        <begin position="454"/>
        <end position="474"/>
    </location>
</feature>
<feature type="transmembrane region" description="Helical" evidence="8">
    <location>
        <begin position="555"/>
        <end position="577"/>
    </location>
</feature>
<keyword evidence="6 8" id="KW-1133">Transmembrane helix</keyword>
<keyword evidence="7 8" id="KW-0472">Membrane</keyword>
<feature type="transmembrane region" description="Helical" evidence="8">
    <location>
        <begin position="178"/>
        <end position="202"/>
    </location>
</feature>
<feature type="transmembrane region" description="Helical" evidence="8">
    <location>
        <begin position="528"/>
        <end position="549"/>
    </location>
</feature>
<evidence type="ECO:0000256" key="3">
    <source>
        <dbReference type="ARBA" id="ARBA00022692"/>
    </source>
</evidence>
<evidence type="ECO:0000313" key="9">
    <source>
        <dbReference type="EMBL" id="MBS2547665.1"/>
    </source>
</evidence>
<dbReference type="RefSeq" id="WP_212009245.1">
    <property type="nucleotide sequence ID" value="NZ_JAAFYZ010000032.1"/>
</dbReference>
<feature type="transmembrane region" description="Helical" evidence="8">
    <location>
        <begin position="376"/>
        <end position="396"/>
    </location>
</feature>
<feature type="transmembrane region" description="Helical" evidence="8">
    <location>
        <begin position="494"/>
        <end position="516"/>
    </location>
</feature>
<feature type="transmembrane region" description="Helical" evidence="8">
    <location>
        <begin position="154"/>
        <end position="172"/>
    </location>
</feature>
<evidence type="ECO:0000256" key="7">
    <source>
        <dbReference type="ARBA" id="ARBA00023136"/>
    </source>
</evidence>
<feature type="transmembrane region" description="Helical" evidence="8">
    <location>
        <begin position="250"/>
        <end position="272"/>
    </location>
</feature>
<dbReference type="PANTHER" id="PTHR47019:SF1">
    <property type="entry name" value="LIPID II FLIPPASE MURJ"/>
    <property type="match status" value="1"/>
</dbReference>
<evidence type="ECO:0000313" key="10">
    <source>
        <dbReference type="Proteomes" id="UP000730482"/>
    </source>
</evidence>
<evidence type="ECO:0000256" key="5">
    <source>
        <dbReference type="ARBA" id="ARBA00022984"/>
    </source>
</evidence>
<dbReference type="PANTHER" id="PTHR47019">
    <property type="entry name" value="LIPID II FLIPPASE MURJ"/>
    <property type="match status" value="1"/>
</dbReference>
<feature type="transmembrane region" description="Helical" evidence="8">
    <location>
        <begin position="214"/>
        <end position="238"/>
    </location>
</feature>
<sequence>MSEPEIDPRRYAQAAAVTAARFEVPAVAGDWDTGMLRVVADPARLAELMPLRRGPVQGPAVQGAAVRGDGAGVGDGDADRSALGAADPYLGRADLWWPSVEEPVASQAVAAADVPAVQSSKAAPHSKPVSGARSSAAMAAVTVLSRFGGMAAQLLQAAALGSGALATTFTVGNTLPNMIYFLIIGGALNAVFMPQLVAAMHRDPDGGAAYVDRLLTLVICALLAVTVVATVAAPWIVAVPARHLDPVQRALAVSFARYCMPQIFFYGVFAVVGQVLGARGRFGAAAWAPVVNNVIVVAVFAGFIAVGGGLGQGSDHLPVLSVGQTMAIGVGTTVGVVAQALVVVWFLIGSGVRFRPRFDWRGAGLGQAGSLAKWTLAYMLVGQVVNILVMSLAAGVDQARPEAGVGYAAYSKAQQIWILPQSVITVSLLTMLLPRMSRAAADNDPAGVRDDLSLGLRVSGAAIVPCAFAFLALGPQFAAVLFGYGHTSLPQTHGIGYMLAASGLGLIPFSAQYVILRGFYAFGDTRTPFTIGLITGAVNAAIAITASAALGGTRWPVVVMAGGTGLSSAVGLLWSIRRLRPRLAGSAAAKPGKGVSRVYRRLLLAAAVAAAVGYAAAQDVGALVGGARLGSVLAAAAGGSALVVVYVLAAKALRVTEVDHLTRRVRSRVMGLIPRTG</sequence>
<dbReference type="NCBIfam" id="TIGR01695">
    <property type="entry name" value="murJ_mviN"/>
    <property type="match status" value="1"/>
</dbReference>
<accession>A0ABS5KNN8</accession>
<dbReference type="InterPro" id="IPR004268">
    <property type="entry name" value="MurJ"/>
</dbReference>
<dbReference type="Pfam" id="PF03023">
    <property type="entry name" value="MurJ"/>
    <property type="match status" value="1"/>
</dbReference>
<feature type="transmembrane region" description="Helical" evidence="8">
    <location>
        <begin position="326"/>
        <end position="348"/>
    </location>
</feature>